<keyword evidence="4" id="KW-1185">Reference proteome</keyword>
<evidence type="ECO:0000259" key="2">
    <source>
        <dbReference type="Pfam" id="PF04782"/>
    </source>
</evidence>
<evidence type="ECO:0000256" key="1">
    <source>
        <dbReference type="SAM" id="Coils"/>
    </source>
</evidence>
<proteinExistence type="predicted"/>
<dbReference type="PANTHER" id="PTHR21450:SF2">
    <property type="entry name" value="FAMILY PROTEIN, PUTATIVE (DUF630 AND DUF632)-RELATED"/>
    <property type="match status" value="1"/>
</dbReference>
<organism evidence="3 4">
    <name type="scientific">Rubus argutus</name>
    <name type="common">Southern blackberry</name>
    <dbReference type="NCBI Taxonomy" id="59490"/>
    <lineage>
        <taxon>Eukaryota</taxon>
        <taxon>Viridiplantae</taxon>
        <taxon>Streptophyta</taxon>
        <taxon>Embryophyta</taxon>
        <taxon>Tracheophyta</taxon>
        <taxon>Spermatophyta</taxon>
        <taxon>Magnoliopsida</taxon>
        <taxon>eudicotyledons</taxon>
        <taxon>Gunneridae</taxon>
        <taxon>Pentapetalae</taxon>
        <taxon>rosids</taxon>
        <taxon>fabids</taxon>
        <taxon>Rosales</taxon>
        <taxon>Rosaceae</taxon>
        <taxon>Rosoideae</taxon>
        <taxon>Rosoideae incertae sedis</taxon>
        <taxon>Rubus</taxon>
    </lineage>
</organism>
<dbReference type="InterPro" id="IPR006867">
    <property type="entry name" value="DUF632"/>
</dbReference>
<sequence length="441" mass="49958">MDIGSSKGSSLTTLSVHGTRDIQEVVKEIRDEFETASSYGKEVALLLEVGTLPYQSRVAALKVIFSRIMYLVAPSMLSSHPPSKASIRLSSKKLKMAKVYRGEPDKDFKSGNLSSTLEKLHAWEKKLYKEVKDEEKLRGVYEKECNRLKRLDDHGAESAKIDATQASVRKLLTKINVCIRAVDTISSRIHKLRDEELLPQVTELIHGLIRMWKSMLKCHQKQFQAIMESKIRSLKVSASLRKDSGLKATLELEMELLSWCSSFNNWVNTQKSYVESLNGWLLRCINNEPEETADGVAPFSPSRMGAPPIFVICNDWFQAMERISQQAVADAMYDFASTLHQLWERQDEAQRQRMKAENLSKDIENRLEFQALDDLTVDLDSMRKRFSEEKARHKEAIKMVNSAASNSLQTGLIPIFEALGSFTSEALKVHEQVRVQNAGGS</sequence>
<feature type="domain" description="DUF632" evidence="2">
    <location>
        <begin position="23"/>
        <end position="340"/>
    </location>
</feature>
<evidence type="ECO:0000313" key="4">
    <source>
        <dbReference type="Proteomes" id="UP001457282"/>
    </source>
</evidence>
<evidence type="ECO:0000313" key="3">
    <source>
        <dbReference type="EMBL" id="KAK9945824.1"/>
    </source>
</evidence>
<reference evidence="3 4" key="1">
    <citation type="journal article" date="2023" name="G3 (Bethesda)">
        <title>A chromosome-length genome assembly and annotation of blackberry (Rubus argutus, cv. 'Hillquist').</title>
        <authorList>
            <person name="Bruna T."/>
            <person name="Aryal R."/>
            <person name="Dudchenko O."/>
            <person name="Sargent D.J."/>
            <person name="Mead D."/>
            <person name="Buti M."/>
            <person name="Cavallini A."/>
            <person name="Hytonen T."/>
            <person name="Andres J."/>
            <person name="Pham M."/>
            <person name="Weisz D."/>
            <person name="Mascagni F."/>
            <person name="Usai G."/>
            <person name="Natali L."/>
            <person name="Bassil N."/>
            <person name="Fernandez G.E."/>
            <person name="Lomsadze A."/>
            <person name="Armour M."/>
            <person name="Olukolu B."/>
            <person name="Poorten T."/>
            <person name="Britton C."/>
            <person name="Davik J."/>
            <person name="Ashrafi H."/>
            <person name="Aiden E.L."/>
            <person name="Borodovsky M."/>
            <person name="Worthington M."/>
        </authorList>
    </citation>
    <scope>NUCLEOTIDE SEQUENCE [LARGE SCALE GENOMIC DNA]</scope>
    <source>
        <strain evidence="3">PI 553951</strain>
    </source>
</reference>
<dbReference type="AlphaFoldDB" id="A0AAW1YCB4"/>
<accession>A0AAW1YCB4</accession>
<keyword evidence="1" id="KW-0175">Coiled coil</keyword>
<feature type="coiled-coil region" evidence="1">
    <location>
        <begin position="346"/>
        <end position="392"/>
    </location>
</feature>
<name>A0AAW1YCB4_RUBAR</name>
<dbReference type="Proteomes" id="UP001457282">
    <property type="component" value="Unassembled WGS sequence"/>
</dbReference>
<comment type="caution">
    <text evidence="3">The sequence shown here is derived from an EMBL/GenBank/DDBJ whole genome shotgun (WGS) entry which is preliminary data.</text>
</comment>
<protein>
    <recommendedName>
        <fullName evidence="2">DUF632 domain-containing protein</fullName>
    </recommendedName>
</protein>
<dbReference type="EMBL" id="JBEDUW010000002">
    <property type="protein sequence ID" value="KAK9945824.1"/>
    <property type="molecule type" value="Genomic_DNA"/>
</dbReference>
<gene>
    <name evidence="3" type="ORF">M0R45_011320</name>
</gene>
<dbReference type="PANTHER" id="PTHR21450">
    <property type="entry name" value="PROTEIN ALTERED PHOSPHATE STARVATION RESPONSE 1"/>
    <property type="match status" value="1"/>
</dbReference>
<dbReference type="Pfam" id="PF04782">
    <property type="entry name" value="DUF632"/>
    <property type="match status" value="1"/>
</dbReference>